<feature type="transmembrane region" description="Helical" evidence="1">
    <location>
        <begin position="240"/>
        <end position="260"/>
    </location>
</feature>
<feature type="transmembrane region" description="Helical" evidence="1">
    <location>
        <begin position="143"/>
        <end position="160"/>
    </location>
</feature>
<gene>
    <name evidence="2" type="ORF">EIB73_13590</name>
</gene>
<feature type="transmembrane region" description="Helical" evidence="1">
    <location>
        <begin position="5"/>
        <end position="22"/>
    </location>
</feature>
<dbReference type="Pfam" id="PF14897">
    <property type="entry name" value="EpsG"/>
    <property type="match status" value="1"/>
</dbReference>
<feature type="transmembrane region" description="Helical" evidence="1">
    <location>
        <begin position="272"/>
        <end position="289"/>
    </location>
</feature>
<dbReference type="RefSeq" id="WP_125025778.1">
    <property type="nucleotide sequence ID" value="NZ_CP034159.1"/>
</dbReference>
<organism evidence="2 3">
    <name type="scientific">Kaistella carnis</name>
    <dbReference type="NCBI Taxonomy" id="1241979"/>
    <lineage>
        <taxon>Bacteria</taxon>
        <taxon>Pseudomonadati</taxon>
        <taxon>Bacteroidota</taxon>
        <taxon>Flavobacteriia</taxon>
        <taxon>Flavobacteriales</taxon>
        <taxon>Weeksellaceae</taxon>
        <taxon>Chryseobacterium group</taxon>
        <taxon>Kaistella</taxon>
    </lineage>
</organism>
<dbReference type="EMBL" id="CP034159">
    <property type="protein sequence ID" value="AZI34142.1"/>
    <property type="molecule type" value="Genomic_DNA"/>
</dbReference>
<name>A0A3G8XLQ1_9FLAO</name>
<evidence type="ECO:0000313" key="2">
    <source>
        <dbReference type="EMBL" id="AZI34142.1"/>
    </source>
</evidence>
<accession>A0A3G8XLQ1</accession>
<dbReference type="Proteomes" id="UP000270185">
    <property type="component" value="Chromosome"/>
</dbReference>
<evidence type="ECO:0000313" key="3">
    <source>
        <dbReference type="Proteomes" id="UP000270185"/>
    </source>
</evidence>
<keyword evidence="1" id="KW-1133">Transmembrane helix</keyword>
<keyword evidence="1" id="KW-0472">Membrane</keyword>
<reference evidence="3" key="1">
    <citation type="submission" date="2018-11" db="EMBL/GenBank/DDBJ databases">
        <title>Proposal to divide the Flavobacteriaceae and reorganize its genera based on Amino Acid Identity values calculated from whole genome sequences.</title>
        <authorList>
            <person name="Nicholson A.C."/>
            <person name="Gulvik C.A."/>
            <person name="Whitney A.M."/>
            <person name="Humrighouse B.W."/>
            <person name="Bell M."/>
            <person name="Holmes B."/>
            <person name="Steigerwalt A.G."/>
            <person name="Villarma A."/>
            <person name="Sheth M."/>
            <person name="Batra D."/>
            <person name="Pryor J."/>
            <person name="Bernardet J.-F."/>
            <person name="Hugo C."/>
            <person name="Kampfer P."/>
            <person name="Newman J.D."/>
            <person name="McQuiston J.R."/>
        </authorList>
    </citation>
    <scope>NUCLEOTIDE SEQUENCE [LARGE SCALE GENOMIC DNA]</scope>
    <source>
        <strain evidence="3">G0081</strain>
    </source>
</reference>
<dbReference type="AlphaFoldDB" id="A0A3G8XLQ1"/>
<keyword evidence="1" id="KW-0812">Transmembrane</keyword>
<dbReference type="KEGG" id="ccas:EIB73_13590"/>
<feature type="transmembrane region" description="Helical" evidence="1">
    <location>
        <begin position="325"/>
        <end position="342"/>
    </location>
</feature>
<dbReference type="InterPro" id="IPR049458">
    <property type="entry name" value="EpsG-like"/>
</dbReference>
<protein>
    <submittedName>
        <fullName evidence="2">EpsG family protein</fullName>
    </submittedName>
</protein>
<sequence length="353" mass="41742">MTIYYIIFLIAFFLCFFDFVPYKLLKTIVYFLFTGSLIYFVGNRPVGVDNDSPMYERMFYAFSKADYDEIIEGGAGFVEPGYTILNKILSIFGGDFSTLLIVMAFLTGFLNYYYFKKKSVYPFLSILIYLSFFFLYRDFTQIRYALCCTLSFWCVGYFINKEYVKSIMLFVLAVSFHNSAFILLPVLPFINLIKNRYLYILLPIPCFVLGYLINFFPLLLKFGFTNDHMSIYLKEDGSGGLAVSLIGYFLLIIYILIDYISKEKVSGNKEMFFYFRMIGISVALNFLFIQSAIFQRFTLLLFQFSVLLIPYLVNQSLRFSRKKEIFFIFYFFLAIFFTWYGMRMIDEKLIRPY</sequence>
<feature type="transmembrane region" description="Helical" evidence="1">
    <location>
        <begin position="166"/>
        <end position="190"/>
    </location>
</feature>
<feature type="transmembrane region" description="Helical" evidence="1">
    <location>
        <begin position="295"/>
        <end position="313"/>
    </location>
</feature>
<feature type="transmembrane region" description="Helical" evidence="1">
    <location>
        <begin position="96"/>
        <end position="114"/>
    </location>
</feature>
<feature type="transmembrane region" description="Helical" evidence="1">
    <location>
        <begin position="120"/>
        <end position="136"/>
    </location>
</feature>
<dbReference type="OrthoDB" id="6631730at2"/>
<feature type="transmembrane region" description="Helical" evidence="1">
    <location>
        <begin position="28"/>
        <end position="48"/>
    </location>
</feature>
<feature type="transmembrane region" description="Helical" evidence="1">
    <location>
        <begin position="197"/>
        <end position="220"/>
    </location>
</feature>
<keyword evidence="3" id="KW-1185">Reference proteome</keyword>
<proteinExistence type="predicted"/>
<evidence type="ECO:0000256" key="1">
    <source>
        <dbReference type="SAM" id="Phobius"/>
    </source>
</evidence>